<gene>
    <name evidence="1" type="ORF">FAZ69_20560</name>
</gene>
<evidence type="ECO:0000313" key="2">
    <source>
        <dbReference type="Proteomes" id="UP000305539"/>
    </source>
</evidence>
<sequence length="284" mass="29498">MAAPAALLVGCSSTRDEIKLQPALSHPERDPSADLKLAASALASGNVELAETLYNKVLAAKPHSFEARLGLADTRYLAGDFERARVLYGEALAAKPGESGAQLGLARVALRQRRLSEAQGLYRQLLAKDPGNAAASEGLGTSLDLEGRHGEAEAVYREGLRVHPDEHGLRVDLGLSLVLAGRPREGVNVLLDVTGLTDAPWQARADLAFAYGVLGNTDSAKKILSLELPPSAVDDNLQLYRVVRERLGAHAATAAAPAAAVLPASAGASPGMPGVAAAQAEASQ</sequence>
<dbReference type="OrthoDB" id="8596013at2"/>
<evidence type="ECO:0000313" key="1">
    <source>
        <dbReference type="EMBL" id="TKC86372.1"/>
    </source>
</evidence>
<accession>A0A4U1HXI0</accession>
<dbReference type="SMART" id="SM00028">
    <property type="entry name" value="TPR"/>
    <property type="match status" value="4"/>
</dbReference>
<dbReference type="EMBL" id="SWJE01000011">
    <property type="protein sequence ID" value="TKC86372.1"/>
    <property type="molecule type" value="Genomic_DNA"/>
</dbReference>
<keyword evidence="2" id="KW-1185">Reference proteome</keyword>
<protein>
    <submittedName>
        <fullName evidence="1">Tetratricopeptide repeat protein</fullName>
    </submittedName>
</protein>
<reference evidence="1 2" key="1">
    <citation type="submission" date="2019-04" db="EMBL/GenBank/DDBJ databases">
        <title>Trinickia sp. 7GSK02, isolated from subtropical forest soil.</title>
        <authorList>
            <person name="Gao Z.-H."/>
            <person name="Qiu L.-H."/>
        </authorList>
    </citation>
    <scope>NUCLEOTIDE SEQUENCE [LARGE SCALE GENOMIC DNA]</scope>
    <source>
        <strain evidence="1 2">7GSK02</strain>
    </source>
</reference>
<organism evidence="1 2">
    <name type="scientific">Trinickia terrae</name>
    <dbReference type="NCBI Taxonomy" id="2571161"/>
    <lineage>
        <taxon>Bacteria</taxon>
        <taxon>Pseudomonadati</taxon>
        <taxon>Pseudomonadota</taxon>
        <taxon>Betaproteobacteria</taxon>
        <taxon>Burkholderiales</taxon>
        <taxon>Burkholderiaceae</taxon>
        <taxon>Trinickia</taxon>
    </lineage>
</organism>
<dbReference type="InterPro" id="IPR019734">
    <property type="entry name" value="TPR_rpt"/>
</dbReference>
<comment type="caution">
    <text evidence="1">The sequence shown here is derived from an EMBL/GenBank/DDBJ whole genome shotgun (WGS) entry which is preliminary data.</text>
</comment>
<dbReference type="PANTHER" id="PTHR44998">
    <property type="match status" value="1"/>
</dbReference>
<dbReference type="InterPro" id="IPR011990">
    <property type="entry name" value="TPR-like_helical_dom_sf"/>
</dbReference>
<dbReference type="Pfam" id="PF14559">
    <property type="entry name" value="TPR_19"/>
    <property type="match status" value="1"/>
</dbReference>
<proteinExistence type="predicted"/>
<dbReference type="AlphaFoldDB" id="A0A4U1HXI0"/>
<dbReference type="SUPFAM" id="SSF48452">
    <property type="entry name" value="TPR-like"/>
    <property type="match status" value="1"/>
</dbReference>
<dbReference type="Gene3D" id="1.25.40.10">
    <property type="entry name" value="Tetratricopeptide repeat domain"/>
    <property type="match status" value="1"/>
</dbReference>
<dbReference type="PANTHER" id="PTHR44998:SF1">
    <property type="entry name" value="UDP-N-ACETYLGLUCOSAMINE--PEPTIDE N-ACETYLGLUCOSAMINYLTRANSFERASE 110 KDA SUBUNIT"/>
    <property type="match status" value="1"/>
</dbReference>
<name>A0A4U1HXI0_9BURK</name>
<dbReference type="Proteomes" id="UP000305539">
    <property type="component" value="Unassembled WGS sequence"/>
</dbReference>